<protein>
    <submittedName>
        <fullName evidence="1">Uncharacterized protein</fullName>
    </submittedName>
</protein>
<dbReference type="Proteomes" id="UP000232688">
    <property type="component" value="Unassembled WGS sequence"/>
</dbReference>
<reference evidence="1 2" key="2">
    <citation type="submission" date="2017-10" db="EMBL/GenBank/DDBJ databases">
        <title>Genome analyses suggest a sexual origin of heterokaryosis in a supposedly ancient asexual fungus.</title>
        <authorList>
            <person name="Corradi N."/>
            <person name="Sedzielewska K."/>
            <person name="Noel J."/>
            <person name="Charron P."/>
            <person name="Farinelli L."/>
            <person name="Marton T."/>
            <person name="Kruger M."/>
            <person name="Pelin A."/>
            <person name="Brachmann A."/>
            <person name="Corradi N."/>
        </authorList>
    </citation>
    <scope>NUCLEOTIDE SEQUENCE [LARGE SCALE GENOMIC DNA]</scope>
    <source>
        <strain evidence="1 2">A1</strain>
    </source>
</reference>
<sequence length="140" mass="16190">CRLSPTILKELSRERCDDGVVPSEEQREFALTNQPYNQLTMEKVATENDRQLCYHCGQKTHLEYEQITKEVEYYHTEIGSEVETTPTTIKMKIGVLTTDLELPLLRFLVQRRGNFAWSSSELSRTKLIRHSIDTGNNKAV</sequence>
<gene>
    <name evidence="1" type="ORF">RhiirA1_405845</name>
</gene>
<proteinExistence type="predicted"/>
<reference evidence="1 2" key="1">
    <citation type="submission" date="2017-10" db="EMBL/GenBank/DDBJ databases">
        <title>Extensive intraspecific genome diversity in a model arbuscular mycorrhizal fungus.</title>
        <authorList>
            <person name="Chen E.C.H."/>
            <person name="Morin E."/>
            <person name="Baudet D."/>
            <person name="Noel J."/>
            <person name="Ndikumana S."/>
            <person name="Charron P."/>
            <person name="St-Onge C."/>
            <person name="Giorgi J."/>
            <person name="Grigoriev I.V."/>
            <person name="Roux C."/>
            <person name="Martin F.M."/>
            <person name="Corradi N."/>
        </authorList>
    </citation>
    <scope>NUCLEOTIDE SEQUENCE [LARGE SCALE GENOMIC DNA]</scope>
    <source>
        <strain evidence="1 2">A1</strain>
    </source>
</reference>
<evidence type="ECO:0000313" key="1">
    <source>
        <dbReference type="EMBL" id="PKC50840.1"/>
    </source>
</evidence>
<accession>A0A2N0QIG8</accession>
<dbReference type="VEuPathDB" id="FungiDB:RhiirA1_405845"/>
<comment type="caution">
    <text evidence="1">The sequence shown here is derived from an EMBL/GenBank/DDBJ whole genome shotgun (WGS) entry which is preliminary data.</text>
</comment>
<dbReference type="AlphaFoldDB" id="A0A2N0QIG8"/>
<feature type="non-terminal residue" evidence="1">
    <location>
        <position position="1"/>
    </location>
</feature>
<organism evidence="1 2">
    <name type="scientific">Rhizophagus irregularis</name>
    <dbReference type="NCBI Taxonomy" id="588596"/>
    <lineage>
        <taxon>Eukaryota</taxon>
        <taxon>Fungi</taxon>
        <taxon>Fungi incertae sedis</taxon>
        <taxon>Mucoromycota</taxon>
        <taxon>Glomeromycotina</taxon>
        <taxon>Glomeromycetes</taxon>
        <taxon>Glomerales</taxon>
        <taxon>Glomeraceae</taxon>
        <taxon>Rhizophagus</taxon>
    </lineage>
</organism>
<dbReference type="EMBL" id="LLXH01008927">
    <property type="protein sequence ID" value="PKC50840.1"/>
    <property type="molecule type" value="Genomic_DNA"/>
</dbReference>
<name>A0A2N0QIG8_9GLOM</name>
<evidence type="ECO:0000313" key="2">
    <source>
        <dbReference type="Proteomes" id="UP000232688"/>
    </source>
</evidence>
<dbReference type="VEuPathDB" id="FungiDB:FUN_009684"/>